<dbReference type="AlphaFoldDB" id="A0A9N9GUI1"/>
<dbReference type="Proteomes" id="UP000789342">
    <property type="component" value="Unassembled WGS sequence"/>
</dbReference>
<evidence type="ECO:0000313" key="1">
    <source>
        <dbReference type="EMBL" id="CAG8627467.1"/>
    </source>
</evidence>
<keyword evidence="2" id="KW-1185">Reference proteome</keyword>
<feature type="non-terminal residue" evidence="1">
    <location>
        <position position="172"/>
    </location>
</feature>
<dbReference type="EMBL" id="CAJVPV010008175">
    <property type="protein sequence ID" value="CAG8627467.1"/>
    <property type="molecule type" value="Genomic_DNA"/>
</dbReference>
<gene>
    <name evidence="1" type="ORF">AMORRO_LOCUS8936</name>
</gene>
<reference evidence="1" key="1">
    <citation type="submission" date="2021-06" db="EMBL/GenBank/DDBJ databases">
        <authorList>
            <person name="Kallberg Y."/>
            <person name="Tangrot J."/>
            <person name="Rosling A."/>
        </authorList>
    </citation>
    <scope>NUCLEOTIDE SEQUENCE</scope>
    <source>
        <strain evidence="1">CL551</strain>
    </source>
</reference>
<dbReference type="InterPro" id="IPR011009">
    <property type="entry name" value="Kinase-like_dom_sf"/>
</dbReference>
<proteinExistence type="predicted"/>
<accession>A0A9N9GUI1</accession>
<sequence length="172" mass="19783">VRLTGGIFMESISKFFEMIIQSQPLQYKNPLDQPTDLCNYQKTHPECTNTKNQAAALSRHGMTRKGEENKLWIEKLLKEGGVKDINCNEFSVLKHITNGSTCQIKKATWNDGIRKAIVVLKLIEEKSDETEHTEVIRELKVYYSINLRGTHENITKFYGLSIKWLCDGSRMC</sequence>
<protein>
    <submittedName>
        <fullName evidence="1">18829_t:CDS:1</fullName>
    </submittedName>
</protein>
<name>A0A9N9GUI1_9GLOM</name>
<organism evidence="1 2">
    <name type="scientific">Acaulospora morrowiae</name>
    <dbReference type="NCBI Taxonomy" id="94023"/>
    <lineage>
        <taxon>Eukaryota</taxon>
        <taxon>Fungi</taxon>
        <taxon>Fungi incertae sedis</taxon>
        <taxon>Mucoromycota</taxon>
        <taxon>Glomeromycotina</taxon>
        <taxon>Glomeromycetes</taxon>
        <taxon>Diversisporales</taxon>
        <taxon>Acaulosporaceae</taxon>
        <taxon>Acaulospora</taxon>
    </lineage>
</organism>
<comment type="caution">
    <text evidence="1">The sequence shown here is derived from an EMBL/GenBank/DDBJ whole genome shotgun (WGS) entry which is preliminary data.</text>
</comment>
<dbReference type="SUPFAM" id="SSF56112">
    <property type="entry name" value="Protein kinase-like (PK-like)"/>
    <property type="match status" value="1"/>
</dbReference>
<evidence type="ECO:0000313" key="2">
    <source>
        <dbReference type="Proteomes" id="UP000789342"/>
    </source>
</evidence>
<dbReference type="Gene3D" id="3.30.200.20">
    <property type="entry name" value="Phosphorylase Kinase, domain 1"/>
    <property type="match status" value="1"/>
</dbReference>